<keyword evidence="4 5" id="KW-0472">Membrane</keyword>
<proteinExistence type="predicted"/>
<keyword evidence="2 5" id="KW-0812">Transmembrane</keyword>
<protein>
    <recommendedName>
        <fullName evidence="6">MARVEL domain-containing protein</fullName>
    </recommendedName>
</protein>
<evidence type="ECO:0000256" key="3">
    <source>
        <dbReference type="ARBA" id="ARBA00022989"/>
    </source>
</evidence>
<feature type="transmembrane region" description="Helical" evidence="5">
    <location>
        <begin position="137"/>
        <end position="163"/>
    </location>
</feature>
<dbReference type="Proteomes" id="UP000813444">
    <property type="component" value="Unassembled WGS sequence"/>
</dbReference>
<evidence type="ECO:0000256" key="2">
    <source>
        <dbReference type="ARBA" id="ARBA00022692"/>
    </source>
</evidence>
<dbReference type="AlphaFoldDB" id="A0A8K0WQZ3"/>
<evidence type="ECO:0000256" key="4">
    <source>
        <dbReference type="ARBA" id="ARBA00023136"/>
    </source>
</evidence>
<dbReference type="InterPro" id="IPR008253">
    <property type="entry name" value="Marvel"/>
</dbReference>
<dbReference type="PANTHER" id="PTHR39608">
    <property type="entry name" value="INTEGRAL MEMBRANE PROTEIN (AFU_ORTHOLOGUE AFUA_5G08640)"/>
    <property type="match status" value="1"/>
</dbReference>
<name>A0A8K0WQZ3_9HYPO</name>
<dbReference type="EMBL" id="JAGPNK010000006">
    <property type="protein sequence ID" value="KAH7319623.1"/>
    <property type="molecule type" value="Genomic_DNA"/>
</dbReference>
<dbReference type="OrthoDB" id="4074965at2759"/>
<feature type="transmembrane region" description="Helical" evidence="5">
    <location>
        <begin position="12"/>
        <end position="36"/>
    </location>
</feature>
<evidence type="ECO:0000313" key="7">
    <source>
        <dbReference type="EMBL" id="KAH7319623.1"/>
    </source>
</evidence>
<keyword evidence="3 5" id="KW-1133">Transmembrane helix</keyword>
<comment type="caution">
    <text evidence="7">The sequence shown here is derived from an EMBL/GenBank/DDBJ whole genome shotgun (WGS) entry which is preliminary data.</text>
</comment>
<keyword evidence="8" id="KW-1185">Reference proteome</keyword>
<evidence type="ECO:0000313" key="8">
    <source>
        <dbReference type="Proteomes" id="UP000813444"/>
    </source>
</evidence>
<feature type="domain" description="MARVEL" evidence="6">
    <location>
        <begin position="11"/>
        <end position="156"/>
    </location>
</feature>
<feature type="transmembrane region" description="Helical" evidence="5">
    <location>
        <begin position="48"/>
        <end position="73"/>
    </location>
</feature>
<dbReference type="GO" id="GO:0016020">
    <property type="term" value="C:membrane"/>
    <property type="evidence" value="ECO:0007669"/>
    <property type="project" value="UniProtKB-SubCell"/>
</dbReference>
<accession>A0A8K0WQZ3</accession>
<evidence type="ECO:0000256" key="1">
    <source>
        <dbReference type="ARBA" id="ARBA00004141"/>
    </source>
</evidence>
<organism evidence="7 8">
    <name type="scientific">Stachybotrys elegans</name>
    <dbReference type="NCBI Taxonomy" id="80388"/>
    <lineage>
        <taxon>Eukaryota</taxon>
        <taxon>Fungi</taxon>
        <taxon>Dikarya</taxon>
        <taxon>Ascomycota</taxon>
        <taxon>Pezizomycotina</taxon>
        <taxon>Sordariomycetes</taxon>
        <taxon>Hypocreomycetidae</taxon>
        <taxon>Hypocreales</taxon>
        <taxon>Stachybotryaceae</taxon>
        <taxon>Stachybotrys</taxon>
    </lineage>
</organism>
<dbReference type="PANTHER" id="PTHR39608:SF1">
    <property type="entry name" value="INTEGRAL MEMBRANE PROTEIN (AFU_ORTHOLOGUE AFUA_5G08640)"/>
    <property type="match status" value="1"/>
</dbReference>
<evidence type="ECO:0000259" key="6">
    <source>
        <dbReference type="Pfam" id="PF01284"/>
    </source>
</evidence>
<comment type="subcellular location">
    <subcellularLocation>
        <location evidence="1">Membrane</location>
        <topology evidence="1">Multi-pass membrane protein</topology>
    </subcellularLocation>
</comment>
<reference evidence="7" key="1">
    <citation type="journal article" date="2021" name="Nat. Commun.">
        <title>Genetic determinants of endophytism in the Arabidopsis root mycobiome.</title>
        <authorList>
            <person name="Mesny F."/>
            <person name="Miyauchi S."/>
            <person name="Thiergart T."/>
            <person name="Pickel B."/>
            <person name="Atanasova L."/>
            <person name="Karlsson M."/>
            <person name="Huettel B."/>
            <person name="Barry K.W."/>
            <person name="Haridas S."/>
            <person name="Chen C."/>
            <person name="Bauer D."/>
            <person name="Andreopoulos W."/>
            <person name="Pangilinan J."/>
            <person name="LaButti K."/>
            <person name="Riley R."/>
            <person name="Lipzen A."/>
            <person name="Clum A."/>
            <person name="Drula E."/>
            <person name="Henrissat B."/>
            <person name="Kohler A."/>
            <person name="Grigoriev I.V."/>
            <person name="Martin F.M."/>
            <person name="Hacquard S."/>
        </authorList>
    </citation>
    <scope>NUCLEOTIDE SEQUENCE</scope>
    <source>
        <strain evidence="7">MPI-CAGE-CH-0235</strain>
    </source>
</reference>
<gene>
    <name evidence="7" type="ORF">B0I35DRAFT_429426</name>
</gene>
<evidence type="ECO:0000256" key="5">
    <source>
        <dbReference type="SAM" id="Phobius"/>
    </source>
</evidence>
<dbReference type="Pfam" id="PF01284">
    <property type="entry name" value="MARVEL"/>
    <property type="match status" value="1"/>
</dbReference>
<sequence length="207" mass="23275">MASNGGAHKFLSVILRVCEIGCGAIVMGILGHFTYILGDYNAHADGRIVYAMVVAGLAIIYSFLLVLPFNVLFKAFPIDFILFVMWLIAFALLANRAGTCSGDWYWSYWFRYWNIYDNFWDDWYEYNEYPGGSGCGFWRTVLAFSFIGMVLHLLSGILGAYVVQNYRRLRDGTPTPATRTERLFGRRPKAVAAGQNVGMRSTGPSVV</sequence>
<feature type="transmembrane region" description="Helical" evidence="5">
    <location>
        <begin position="80"/>
        <end position="98"/>
    </location>
</feature>